<dbReference type="InterPro" id="IPR011965">
    <property type="entry name" value="PaaX_trns_reg"/>
</dbReference>
<dbReference type="Pfam" id="PF20803">
    <property type="entry name" value="PaaX_M"/>
    <property type="match status" value="1"/>
</dbReference>
<dbReference type="InterPro" id="IPR013225">
    <property type="entry name" value="PaaX_C"/>
</dbReference>
<dbReference type="Pfam" id="PF07848">
    <property type="entry name" value="PaaX"/>
    <property type="match status" value="1"/>
</dbReference>
<dbReference type="InterPro" id="IPR036388">
    <property type="entry name" value="WH-like_DNA-bd_sf"/>
</dbReference>
<dbReference type="GO" id="GO:0006351">
    <property type="term" value="P:DNA-templated transcription"/>
    <property type="evidence" value="ECO:0007669"/>
    <property type="project" value="InterPro"/>
</dbReference>
<sequence>MVGSTDRSRGHSPVDGATANSSARSLLLVVLGEFVWPAREPVWSSTLLRALRDLGIESDAARKALQRTADAGLITSSRSGRRLLWTVSPAGHRLLEDGFRRVLEASRAPEWDGRWLAVMVTVPEAQKNLRYRLQRRLTWAGMGSPAPGYWLTSHAERSGEVQAVISDLGLDSITNSFVGTFGEIGDESALVRRAWDVEDLADRYSSFIADAQRPVRDSEPDLFRRHVDVVQAWRMLAYADPDLPERYLPDPWVGHHARDVFRQQRDTLMPGARAHWAGLMEPVTPDGRTSAAASDAQS</sequence>
<evidence type="ECO:0000259" key="1">
    <source>
        <dbReference type="Pfam" id="PF07848"/>
    </source>
</evidence>
<dbReference type="Proteomes" id="UP000470246">
    <property type="component" value="Unassembled WGS sequence"/>
</dbReference>
<comment type="caution">
    <text evidence="4">The sequence shown here is derived from an EMBL/GenBank/DDBJ whole genome shotgun (WGS) entry which is preliminary data.</text>
</comment>
<feature type="domain" description="Transcriptional repressor PaaX-like C-terminal" evidence="2">
    <location>
        <begin position="195"/>
        <end position="277"/>
    </location>
</feature>
<evidence type="ECO:0000259" key="2">
    <source>
        <dbReference type="Pfam" id="PF08223"/>
    </source>
</evidence>
<dbReference type="AlphaFoldDB" id="A0A7K3VW17"/>
<protein>
    <submittedName>
        <fullName evidence="4">PaaX family transcriptional regulator</fullName>
    </submittedName>
</protein>
<evidence type="ECO:0000313" key="5">
    <source>
        <dbReference type="Proteomes" id="UP000470246"/>
    </source>
</evidence>
<organism evidence="4 5">
    <name type="scientific">Geodermatophilus sabuli</name>
    <dbReference type="NCBI Taxonomy" id="1564158"/>
    <lineage>
        <taxon>Bacteria</taxon>
        <taxon>Bacillati</taxon>
        <taxon>Actinomycetota</taxon>
        <taxon>Actinomycetes</taxon>
        <taxon>Geodermatophilales</taxon>
        <taxon>Geodermatophilaceae</taxon>
        <taxon>Geodermatophilus</taxon>
    </lineage>
</organism>
<dbReference type="Pfam" id="PF08223">
    <property type="entry name" value="PaaX_C"/>
    <property type="match status" value="1"/>
</dbReference>
<feature type="domain" description="Transcriptional repressor PaaX-like N-terminal" evidence="1">
    <location>
        <begin position="22"/>
        <end position="88"/>
    </location>
</feature>
<evidence type="ECO:0000259" key="3">
    <source>
        <dbReference type="Pfam" id="PF20803"/>
    </source>
</evidence>
<dbReference type="EMBL" id="JAAGWF010000004">
    <property type="protein sequence ID" value="NEK56841.1"/>
    <property type="molecule type" value="Genomic_DNA"/>
</dbReference>
<dbReference type="Gene3D" id="1.10.10.10">
    <property type="entry name" value="Winged helix-like DNA-binding domain superfamily/Winged helix DNA-binding domain"/>
    <property type="match status" value="1"/>
</dbReference>
<dbReference type="PANTHER" id="PTHR30319:SF1">
    <property type="entry name" value="TRANSCRIPTIONAL REPRESSOR PAAX"/>
    <property type="match status" value="1"/>
</dbReference>
<name>A0A7K3VW17_9ACTN</name>
<accession>A0A7K3VW17</accession>
<gene>
    <name evidence="4" type="ORF">GCU56_03010</name>
</gene>
<dbReference type="PANTHER" id="PTHR30319">
    <property type="entry name" value="PHENYLACETIC ACID REGULATOR-RELATED TRANSCRIPTIONAL REPRESSOR"/>
    <property type="match status" value="1"/>
</dbReference>
<reference evidence="4 5" key="1">
    <citation type="submission" date="2020-02" db="EMBL/GenBank/DDBJ databases">
        <title>Geodermatophilus sabuli CPCC 205279 I12A-02694.</title>
        <authorList>
            <person name="Jiang Z."/>
        </authorList>
    </citation>
    <scope>NUCLEOTIDE SEQUENCE [LARGE SCALE GENOMIC DNA]</scope>
    <source>
        <strain evidence="4 5">I12A-02694</strain>
    </source>
</reference>
<evidence type="ECO:0000313" key="4">
    <source>
        <dbReference type="EMBL" id="NEK56841.1"/>
    </source>
</evidence>
<dbReference type="InterPro" id="IPR012906">
    <property type="entry name" value="PaaX-like_N"/>
</dbReference>
<proteinExistence type="predicted"/>
<dbReference type="RefSeq" id="WP_163480040.1">
    <property type="nucleotide sequence ID" value="NZ_JAAGWF010000004.1"/>
</dbReference>
<dbReference type="Gene3D" id="3.30.70.2650">
    <property type="match status" value="1"/>
</dbReference>
<keyword evidence="5" id="KW-1185">Reference proteome</keyword>
<dbReference type="InterPro" id="IPR048846">
    <property type="entry name" value="PaaX-like_central"/>
</dbReference>
<dbReference type="PIRSF" id="PIRSF020623">
    <property type="entry name" value="PaaX"/>
    <property type="match status" value="1"/>
</dbReference>
<feature type="domain" description="Transcriptional repressor PaaX-like central Cas2-like" evidence="3">
    <location>
        <begin position="109"/>
        <end position="191"/>
    </location>
</feature>